<name>A0A518BRG4_9BACT</name>
<proteinExistence type="predicted"/>
<protein>
    <recommendedName>
        <fullName evidence="2">DUF1565 domain-containing protein</fullName>
    </recommendedName>
</protein>
<dbReference type="AlphaFoldDB" id="A0A518BRG4"/>
<accession>A0A518BRG4</accession>
<dbReference type="RefSeq" id="WP_419191864.1">
    <property type="nucleotide sequence ID" value="NZ_CP036287.1"/>
</dbReference>
<dbReference type="InterPro" id="IPR011459">
    <property type="entry name" value="DUF1565"/>
</dbReference>
<dbReference type="KEGG" id="pbap:Pla133_46760"/>
<organism evidence="3 4">
    <name type="scientific">Engelhardtia mirabilis</name>
    <dbReference type="NCBI Taxonomy" id="2528011"/>
    <lineage>
        <taxon>Bacteria</taxon>
        <taxon>Pseudomonadati</taxon>
        <taxon>Planctomycetota</taxon>
        <taxon>Planctomycetia</taxon>
        <taxon>Planctomycetia incertae sedis</taxon>
        <taxon>Engelhardtia</taxon>
    </lineage>
</organism>
<evidence type="ECO:0000259" key="2">
    <source>
        <dbReference type="Pfam" id="PF07602"/>
    </source>
</evidence>
<feature type="region of interest" description="Disordered" evidence="1">
    <location>
        <begin position="452"/>
        <end position="484"/>
    </location>
</feature>
<gene>
    <name evidence="3" type="ORF">Pla133_46760</name>
</gene>
<sequence precursor="true">MNWSTGDDSTGDGSLGTPFKTITRALEGATAGGVIPAGSTVQVAGGSSNVYRYTESSPGNPTGEIFPLQVVSDDITIIGSRTPKPMILVDAAAEGALFPSSVSNSAILVDGASGFRLERLDLATANFDLSTGTIPTGLKALHLRDLPGSASAATSVVDCSIDDFFHGIFVQDTSSADPGAREITIEDTSISRCGPVYPTTDDAGHAGLRLLEATTTSMTLSVRDCIFRQNHDALEPGQANLVLFDTVFDENESGLEYAGVTGGSAVVKGCRFENHAPLDVGGVPGPTGGIYCRDIVDTSIVVRETEFVNNQLGASFRGLAASVDNILDLGSGYAGTDENSPYGLTIPGQNTFTVDVTKPWPALDDDEVSYVGLFNSTNSPVLAIGNTWTYQVPEVDWLFDCNQGGLPDTASTPTTYTYPLGHVATLPAPYTTGVVGPGESFDSSTDFPFHRPIAPSTAPQERFNFSTGANLDPTTPWPTITIGQ</sequence>
<dbReference type="Gene3D" id="2.160.20.10">
    <property type="entry name" value="Single-stranded right-handed beta-helix, Pectin lyase-like"/>
    <property type="match status" value="1"/>
</dbReference>
<dbReference type="SUPFAM" id="SSF51126">
    <property type="entry name" value="Pectin lyase-like"/>
    <property type="match status" value="1"/>
</dbReference>
<feature type="domain" description="DUF1565" evidence="2">
    <location>
        <begin position="5"/>
        <end position="86"/>
    </location>
</feature>
<reference evidence="3 4" key="1">
    <citation type="submission" date="2019-02" db="EMBL/GenBank/DDBJ databases">
        <title>Deep-cultivation of Planctomycetes and their phenomic and genomic characterization uncovers novel biology.</title>
        <authorList>
            <person name="Wiegand S."/>
            <person name="Jogler M."/>
            <person name="Boedeker C."/>
            <person name="Pinto D."/>
            <person name="Vollmers J."/>
            <person name="Rivas-Marin E."/>
            <person name="Kohn T."/>
            <person name="Peeters S.H."/>
            <person name="Heuer A."/>
            <person name="Rast P."/>
            <person name="Oberbeckmann S."/>
            <person name="Bunk B."/>
            <person name="Jeske O."/>
            <person name="Meyerdierks A."/>
            <person name="Storesund J.E."/>
            <person name="Kallscheuer N."/>
            <person name="Luecker S."/>
            <person name="Lage O.M."/>
            <person name="Pohl T."/>
            <person name="Merkel B.J."/>
            <person name="Hornburger P."/>
            <person name="Mueller R.-W."/>
            <person name="Bruemmer F."/>
            <person name="Labrenz M."/>
            <person name="Spormann A.M."/>
            <person name="Op den Camp H."/>
            <person name="Overmann J."/>
            <person name="Amann R."/>
            <person name="Jetten M.S.M."/>
            <person name="Mascher T."/>
            <person name="Medema M.H."/>
            <person name="Devos D.P."/>
            <person name="Kaster A.-K."/>
            <person name="Ovreas L."/>
            <person name="Rohde M."/>
            <person name="Galperin M.Y."/>
            <person name="Jogler C."/>
        </authorList>
    </citation>
    <scope>NUCLEOTIDE SEQUENCE [LARGE SCALE GENOMIC DNA]</scope>
    <source>
        <strain evidence="3 4">Pla133</strain>
    </source>
</reference>
<dbReference type="Proteomes" id="UP000316921">
    <property type="component" value="Chromosome"/>
</dbReference>
<evidence type="ECO:0000313" key="3">
    <source>
        <dbReference type="EMBL" id="QDU69556.1"/>
    </source>
</evidence>
<dbReference type="Pfam" id="PF07602">
    <property type="entry name" value="DUF1565"/>
    <property type="match status" value="1"/>
</dbReference>
<evidence type="ECO:0000256" key="1">
    <source>
        <dbReference type="SAM" id="MobiDB-lite"/>
    </source>
</evidence>
<dbReference type="InterPro" id="IPR012334">
    <property type="entry name" value="Pectin_lyas_fold"/>
</dbReference>
<keyword evidence="4" id="KW-1185">Reference proteome</keyword>
<dbReference type="EMBL" id="CP036287">
    <property type="protein sequence ID" value="QDU69556.1"/>
    <property type="molecule type" value="Genomic_DNA"/>
</dbReference>
<feature type="compositionally biased region" description="Polar residues" evidence="1">
    <location>
        <begin position="457"/>
        <end position="484"/>
    </location>
</feature>
<evidence type="ECO:0000313" key="4">
    <source>
        <dbReference type="Proteomes" id="UP000316921"/>
    </source>
</evidence>
<dbReference type="InterPro" id="IPR011050">
    <property type="entry name" value="Pectin_lyase_fold/virulence"/>
</dbReference>